<evidence type="ECO:0000256" key="3">
    <source>
        <dbReference type="ARBA" id="ARBA00023125"/>
    </source>
</evidence>
<dbReference type="InterPro" id="IPR056467">
    <property type="entry name" value="eWH_GTF3C1"/>
</dbReference>
<dbReference type="EMBL" id="MCGT01000007">
    <property type="protein sequence ID" value="ORX58331.1"/>
    <property type="molecule type" value="Genomic_DNA"/>
</dbReference>
<evidence type="ECO:0000256" key="1">
    <source>
        <dbReference type="ARBA" id="ARBA00004123"/>
    </source>
</evidence>
<organism evidence="11 12">
    <name type="scientific">Hesseltinella vesiculosa</name>
    <dbReference type="NCBI Taxonomy" id="101127"/>
    <lineage>
        <taxon>Eukaryota</taxon>
        <taxon>Fungi</taxon>
        <taxon>Fungi incertae sedis</taxon>
        <taxon>Mucoromycota</taxon>
        <taxon>Mucoromycotina</taxon>
        <taxon>Mucoromycetes</taxon>
        <taxon>Mucorales</taxon>
        <taxon>Cunninghamellaceae</taxon>
        <taxon>Hesseltinella</taxon>
    </lineage>
</organism>
<dbReference type="InterPro" id="IPR007309">
    <property type="entry name" value="TFIIIC_Bblock-bd"/>
</dbReference>
<dbReference type="GO" id="GO:0003677">
    <property type="term" value="F:DNA binding"/>
    <property type="evidence" value="ECO:0007669"/>
    <property type="project" value="UniProtKB-KW"/>
</dbReference>
<reference evidence="11 12" key="1">
    <citation type="submission" date="2016-07" db="EMBL/GenBank/DDBJ databases">
        <title>Pervasive Adenine N6-methylation of Active Genes in Fungi.</title>
        <authorList>
            <consortium name="DOE Joint Genome Institute"/>
            <person name="Mondo S.J."/>
            <person name="Dannebaum R.O."/>
            <person name="Kuo R.C."/>
            <person name="Labutti K."/>
            <person name="Haridas S."/>
            <person name="Kuo A."/>
            <person name="Salamov A."/>
            <person name="Ahrendt S.R."/>
            <person name="Lipzen A."/>
            <person name="Sullivan W."/>
            <person name="Andreopoulos W.B."/>
            <person name="Clum A."/>
            <person name="Lindquist E."/>
            <person name="Daum C."/>
            <person name="Ramamoorthy G.K."/>
            <person name="Gryganskyi A."/>
            <person name="Culley D."/>
            <person name="Magnuson J.K."/>
            <person name="James T.Y."/>
            <person name="O'Malley M.A."/>
            <person name="Stajich J.E."/>
            <person name="Spatafora J.W."/>
            <person name="Visel A."/>
            <person name="Grigoriev I.V."/>
        </authorList>
    </citation>
    <scope>NUCLEOTIDE SEQUENCE [LARGE SCALE GENOMIC DNA]</scope>
    <source>
        <strain evidence="11 12">NRRL 3301</strain>
    </source>
</reference>
<feature type="coiled-coil region" evidence="6">
    <location>
        <begin position="975"/>
        <end position="1021"/>
    </location>
</feature>
<evidence type="ECO:0000313" key="12">
    <source>
        <dbReference type="Proteomes" id="UP000242146"/>
    </source>
</evidence>
<keyword evidence="6" id="KW-0175">Coiled coil</keyword>
<dbReference type="STRING" id="101127.A0A1X2GP98"/>
<gene>
    <name evidence="11" type="ORF">DM01DRAFT_1405937</name>
</gene>
<feature type="domain" description="Transcription factor tau subunit sfc3/Tfc3 C-terminal" evidence="9">
    <location>
        <begin position="1981"/>
        <end position="2052"/>
    </location>
</feature>
<accession>A0A1X2GP98</accession>
<feature type="region of interest" description="Disordered" evidence="7">
    <location>
        <begin position="466"/>
        <end position="791"/>
    </location>
</feature>
<keyword evidence="12" id="KW-1185">Reference proteome</keyword>
<dbReference type="GO" id="GO:0005634">
    <property type="term" value="C:nucleus"/>
    <property type="evidence" value="ECO:0007669"/>
    <property type="project" value="UniProtKB-SubCell"/>
</dbReference>
<dbReference type="GO" id="GO:0042791">
    <property type="term" value="P:5S class rRNA transcription by RNA polymerase III"/>
    <property type="evidence" value="ECO:0007669"/>
    <property type="project" value="TreeGrafter"/>
</dbReference>
<feature type="compositionally biased region" description="Basic residues" evidence="7">
    <location>
        <begin position="589"/>
        <end position="598"/>
    </location>
</feature>
<dbReference type="InterPro" id="IPR046488">
    <property type="entry name" value="Sfc3/Tfc3_C"/>
</dbReference>
<feature type="domain" description="Transcription factor tau subunit sfc3/Tfc3 C-terminal" evidence="9">
    <location>
        <begin position="1452"/>
        <end position="1815"/>
    </location>
</feature>
<evidence type="ECO:0000256" key="7">
    <source>
        <dbReference type="SAM" id="MobiDB-lite"/>
    </source>
</evidence>
<protein>
    <submittedName>
        <fullName evidence="11">Uncharacterized protein</fullName>
    </submittedName>
</protein>
<evidence type="ECO:0000313" key="11">
    <source>
        <dbReference type="EMBL" id="ORX58331.1"/>
    </source>
</evidence>
<feature type="compositionally biased region" description="Low complexity" evidence="7">
    <location>
        <begin position="502"/>
        <end position="519"/>
    </location>
</feature>
<evidence type="ECO:0000256" key="6">
    <source>
        <dbReference type="SAM" id="Coils"/>
    </source>
</evidence>
<name>A0A1X2GP98_9FUNG</name>
<feature type="compositionally biased region" description="Basic residues" evidence="7">
    <location>
        <begin position="470"/>
        <end position="485"/>
    </location>
</feature>
<feature type="region of interest" description="Disordered" evidence="7">
    <location>
        <begin position="1956"/>
        <end position="1986"/>
    </location>
</feature>
<dbReference type="Pfam" id="PF04182">
    <property type="entry name" value="B-block_TFIIIC"/>
    <property type="match status" value="1"/>
</dbReference>
<keyword evidence="2" id="KW-0597">Phosphoprotein</keyword>
<dbReference type="InterPro" id="IPR044210">
    <property type="entry name" value="Tfc3-like"/>
</dbReference>
<dbReference type="Pfam" id="PF24101">
    <property type="entry name" value="WHD_GTF3C1"/>
    <property type="match status" value="1"/>
</dbReference>
<evidence type="ECO:0000259" key="8">
    <source>
        <dbReference type="Pfam" id="PF04182"/>
    </source>
</evidence>
<dbReference type="GO" id="GO:0000127">
    <property type="term" value="C:transcription factor TFIIIC complex"/>
    <property type="evidence" value="ECO:0007669"/>
    <property type="project" value="InterPro"/>
</dbReference>
<comment type="caution">
    <text evidence="11">The sequence shown here is derived from an EMBL/GenBank/DDBJ whole genome shotgun (WGS) entry which is preliminary data.</text>
</comment>
<feature type="region of interest" description="Disordered" evidence="7">
    <location>
        <begin position="316"/>
        <end position="336"/>
    </location>
</feature>
<feature type="compositionally biased region" description="Basic and acidic residues" evidence="7">
    <location>
        <begin position="1974"/>
        <end position="1986"/>
    </location>
</feature>
<proteinExistence type="predicted"/>
<dbReference type="PANTHER" id="PTHR15180:SF1">
    <property type="entry name" value="GENERAL TRANSCRIPTION FACTOR 3C POLYPEPTIDE 1"/>
    <property type="match status" value="1"/>
</dbReference>
<dbReference type="Proteomes" id="UP000242146">
    <property type="component" value="Unassembled WGS sequence"/>
</dbReference>
<evidence type="ECO:0000256" key="5">
    <source>
        <dbReference type="ARBA" id="ARBA00023242"/>
    </source>
</evidence>
<feature type="domain" description="GTF3C1 extended winged-helix" evidence="10">
    <location>
        <begin position="857"/>
        <end position="954"/>
    </location>
</feature>
<feature type="compositionally biased region" description="Low complexity" evidence="7">
    <location>
        <begin position="772"/>
        <end position="790"/>
    </location>
</feature>
<evidence type="ECO:0000259" key="9">
    <source>
        <dbReference type="Pfam" id="PF20222"/>
    </source>
</evidence>
<sequence length="2124" mass="240091">MLDRVLLQLKEEVAMDGYQGCSLENAWGYVKQFLSTSVDQNASPPAVDQHYKRFLWPFLLQLDGISFFPESQLAMLDQQLKASIESDSKEPVVYDYNTLEDIHTMTFDEMNEKYGSSIRLVASKELQDAQLYIGVPLGQSFSSNMRNLLASVLHAREAGVTQAEITSIWGLDPRSTGFYMKELEKKGSITRTMVTYRTVRTNRCFHVRFTANDQSHANIEDDLIPSNVNQDGVPHSKDFLLEQITKLLQGAPDHIMRSLDLLAAMGFDITRRRTRSWFHRCIDPFVTQGILLKKSFSHNGQINRCLQLVTNEEQSSEASNKYKDDDDGVDQGDRSFNDLQPFVMRAKTREDDPRGYQFGLTSEYQFRTLIVEAGDKGMIQKDLCAQLRCDYIRIPSKCLDRVVKISGDEQIKYGLERAIEFEGRNRRYRYFDLPSYIKNQDGREITIPNISVFDVSAYPLQDVNPTSSVKKIRRGGPGRGKKKRPASVAVSSDEAEPTRTESPAAPVVAESSAQASSSAPAPPSSNVPLASIFTRQPRKTPPVAPNAPSPGPSSAHPTRSGRPPKKKLRQGECSDEPMEELVEEPAKAPPKRRGRQPKKQQLQVAPATEPTEENTVSPVDKSTDQSTNTPLDEPIQPPSSSRALGSKRMLASTSPVKGAPPTGETPTKRRREQRATTKVARASIMSYFQRCARLEEEDSPPGEDNQAQPEQSHADLQKPAPGDEDDKAANAMEHDLVPDPALDNHRSPSPPPLAKPPTDVTSKDKAPATSHTPLTGPSSPASAPASPTLTPKREWVDASDAILSGPASPDPAASPVRIAAIDEGRMPASANLHRVLQQKQGIVINHGRKNRKSVNDYLLKRKAIILEIVQEKRVVEHGLVLRTHFNEKWTAAHGDKGKGHSIDNRTLLRSARELQNEGKLHIAEGTVVNLNGTSSERKLIIHKDLDPNGSEVKNYFNYLNERKVLTPHSMKMSVFERVQGNIESLPERIDRMEKELETARTSKHQLEVRRLETELDRIRSNFAKTVPLPAKRHADWVMAALQCGYILARLIRAKMFHEYLVDLLASADPVADQSDVDKEKRSLSIAYIIRHMPLHLMCKLIGVLTPNDEIVLFLRDETNANMTADQLPLHIRSLLFNDKNKFRVRLRTLLDCLTFLGILEPKYITLSSDMKPGNSSGIKHPSHLAAHYELNTSTCIRNYRHEAHPILREHDIVTPSELMIYWSDLEYVCTATDQNSNRSTMRLYTDGNEDESWIKSLYTTKNWCTNYNYTNDQYRQLTKHVDYENYTTPLNSSAWIGEIADELKITPAVVRHFYRKVELVMQRQGHKDSVTHVKLHQTKAYKALTMGQRKARTPRKAKIKTTALYNKSRPLAQEGLKMTKEYARQLFVGDNNTGRLNPSWVSTQARLAQDQRQQGQWQTPDVSYAAPFLDGDADVPHFGEGEASRLKIPRAPRATWTSEEDDLLKLAYVIAVHRCTFGSRFQIYPIEEVLVKFNNAQIRRRIGWLRSRPADAEDLMYIRNRWNCYYREGLKAAVLMEWKHVNDKEVDLLPYIQYYLERSKSDTHDHKPATPLPANVNEVDKYYDILEPEPVMMNGGYFFEDAYHAKTAVSSTRRIEVLYNHTFYMRCDQPSSYDHPLTKPDSVDINADRRMMALIKDFAKIILTTPFDEYDAHFALGVISSFDKDDLKAALQQMRRNGYLIVSRTVKTHERRLPSTRFILSERYIRALMKQLPENLMFQARAYDKFLMESMSVVLDPVELSSGMVMSMLDLLSDEKLSVTMATGQDDKIKEIFERPHHGARNLVESSTNYDIDLTIGPCRPIPDVPMGMTILPSKLPLSDEYEAMVAHFLADPTVPDDLKEIASAIMTYLETVQEQGATILQLHEALSIKVLSTDDNFKTALDLLVRQRTPALAMLVGFESIRVVLTKYAGAWVVQTSDIVMPPIDIMLALAKQTEEESQDDADAAPVAADDDQPQKDEVDEGLTERDLVLDPMEKNLGRSVEIAKKRQPVLMPRLWQDINGNRTENIWRGCLELIMETMIQRPGISFGNLCRLYTNAMSPLEIHDLLQHLLDQGAVRQATLQTTMSTGLFGQASQTLRTTSSSNVSIGNQTCFWLTHGFYHSQ</sequence>
<comment type="subcellular location">
    <subcellularLocation>
        <location evidence="1">Nucleus</location>
    </subcellularLocation>
</comment>
<feature type="compositionally biased region" description="Basic and acidic residues" evidence="7">
    <location>
        <begin position="732"/>
        <end position="746"/>
    </location>
</feature>
<keyword evidence="4" id="KW-0804">Transcription</keyword>
<feature type="compositionally biased region" description="Acidic residues" evidence="7">
    <location>
        <begin position="573"/>
        <end position="583"/>
    </location>
</feature>
<evidence type="ECO:0000259" key="10">
    <source>
        <dbReference type="Pfam" id="PF24101"/>
    </source>
</evidence>
<dbReference type="GO" id="GO:0006384">
    <property type="term" value="P:transcription initiation at RNA polymerase III promoter"/>
    <property type="evidence" value="ECO:0007669"/>
    <property type="project" value="InterPro"/>
</dbReference>
<keyword evidence="5" id="KW-0539">Nucleus</keyword>
<feature type="compositionally biased region" description="Pro residues" evidence="7">
    <location>
        <begin position="539"/>
        <end position="551"/>
    </location>
</feature>
<dbReference type="Pfam" id="PF20222">
    <property type="entry name" value="DUF6581"/>
    <property type="match status" value="2"/>
</dbReference>
<feature type="domain" description="B-block binding subunit of TFIIIC" evidence="8">
    <location>
        <begin position="148"/>
        <end position="211"/>
    </location>
</feature>
<dbReference type="PANTHER" id="PTHR15180">
    <property type="entry name" value="GENERAL TRANSCRIPTION FACTOR 3C POLYPEPTIDE 1"/>
    <property type="match status" value="1"/>
</dbReference>
<evidence type="ECO:0000256" key="4">
    <source>
        <dbReference type="ARBA" id="ARBA00023163"/>
    </source>
</evidence>
<keyword evidence="3" id="KW-0238">DNA-binding</keyword>
<dbReference type="OrthoDB" id="68020at2759"/>
<evidence type="ECO:0000256" key="2">
    <source>
        <dbReference type="ARBA" id="ARBA00022553"/>
    </source>
</evidence>